<keyword evidence="2" id="KW-1185">Reference proteome</keyword>
<dbReference type="Proteomes" id="UP000008063">
    <property type="component" value="Unassembled WGS sequence"/>
</dbReference>
<sequence>MVQDENYWLRELRWSVWMIGIIERYIKEEETQGENLGSVVVDVNLLCMFCAAQVASKIMLEGGKRFSGVLTRAKEAFNNKKHQLEFQSSHVALEFEGTSLEQVGGGRGLWEPSNHASGPAFESLQSSSSDTNPVVRTSQTQPVNLNVPYVRVLVAQMIKWGLLCTKQQLPEDH</sequence>
<dbReference type="HOGENOM" id="CLU_1548547_0_0_1"/>
<dbReference type="AlphaFoldDB" id="F8PLL2"/>
<proteinExistence type="predicted"/>
<dbReference type="EMBL" id="GL945476">
    <property type="protein sequence ID" value="EGO02494.1"/>
    <property type="molecule type" value="Genomic_DNA"/>
</dbReference>
<gene>
    <name evidence="1" type="ORF">SERLA73DRAFT_150224</name>
</gene>
<protein>
    <submittedName>
        <fullName evidence="1">Uncharacterized protein</fullName>
    </submittedName>
</protein>
<name>F8PLL2_SERL3</name>
<reference evidence="2" key="1">
    <citation type="journal article" date="2011" name="Science">
        <title>The plant cell wall-decomposing machinery underlies the functional diversity of forest fungi.</title>
        <authorList>
            <person name="Eastwood D.C."/>
            <person name="Floudas D."/>
            <person name="Binder M."/>
            <person name="Majcherczyk A."/>
            <person name="Schneider P."/>
            <person name="Aerts A."/>
            <person name="Asiegbu F.O."/>
            <person name="Baker S.E."/>
            <person name="Barry K."/>
            <person name="Bendiksby M."/>
            <person name="Blumentritt M."/>
            <person name="Coutinho P.M."/>
            <person name="Cullen D."/>
            <person name="de Vries R.P."/>
            <person name="Gathman A."/>
            <person name="Goodell B."/>
            <person name="Henrissat B."/>
            <person name="Ihrmark K."/>
            <person name="Kauserud H."/>
            <person name="Kohler A."/>
            <person name="LaButti K."/>
            <person name="Lapidus A."/>
            <person name="Lavin J.L."/>
            <person name="Lee Y.-H."/>
            <person name="Lindquist E."/>
            <person name="Lilly W."/>
            <person name="Lucas S."/>
            <person name="Morin E."/>
            <person name="Murat C."/>
            <person name="Oguiza J.A."/>
            <person name="Park J."/>
            <person name="Pisabarro A.G."/>
            <person name="Riley R."/>
            <person name="Rosling A."/>
            <person name="Salamov A."/>
            <person name="Schmidt O."/>
            <person name="Schmutz J."/>
            <person name="Skrede I."/>
            <person name="Stenlid J."/>
            <person name="Wiebenga A."/>
            <person name="Xie X."/>
            <person name="Kuees U."/>
            <person name="Hibbett D.S."/>
            <person name="Hoffmeister D."/>
            <person name="Hoegberg N."/>
            <person name="Martin F."/>
            <person name="Grigoriev I.V."/>
            <person name="Watkinson S.C."/>
        </authorList>
    </citation>
    <scope>NUCLEOTIDE SEQUENCE [LARGE SCALE GENOMIC DNA]</scope>
    <source>
        <strain evidence="2">strain S7.3</strain>
    </source>
</reference>
<evidence type="ECO:0000313" key="2">
    <source>
        <dbReference type="Proteomes" id="UP000008063"/>
    </source>
</evidence>
<organism evidence="2">
    <name type="scientific">Serpula lacrymans var. lacrymans (strain S7.3)</name>
    <name type="common">Dry rot fungus</name>
    <dbReference type="NCBI Taxonomy" id="936435"/>
    <lineage>
        <taxon>Eukaryota</taxon>
        <taxon>Fungi</taxon>
        <taxon>Dikarya</taxon>
        <taxon>Basidiomycota</taxon>
        <taxon>Agaricomycotina</taxon>
        <taxon>Agaricomycetes</taxon>
        <taxon>Agaricomycetidae</taxon>
        <taxon>Boletales</taxon>
        <taxon>Coniophorineae</taxon>
        <taxon>Serpulaceae</taxon>
        <taxon>Serpula</taxon>
    </lineage>
</organism>
<accession>F8PLL2</accession>
<evidence type="ECO:0000313" key="1">
    <source>
        <dbReference type="EMBL" id="EGO02494.1"/>
    </source>
</evidence>
<dbReference type="InParanoid" id="F8PLL2"/>